<reference evidence="9 10" key="1">
    <citation type="submission" date="2020-03" db="EMBL/GenBank/DDBJ databases">
        <title>Complete genome sequence of Orbus sp. IPMB12 (BCRC 80908).</title>
        <authorList>
            <person name="Lo W.-S."/>
            <person name="Chang T.-H."/>
            <person name="Kuo C.-H."/>
        </authorList>
    </citation>
    <scope>NUCLEOTIDE SEQUENCE [LARGE SCALE GENOMIC DNA]</scope>
    <source>
        <strain evidence="9 10">IPMB12</strain>
    </source>
</reference>
<evidence type="ECO:0000313" key="9">
    <source>
        <dbReference type="EMBL" id="QIQ22320.1"/>
    </source>
</evidence>
<feature type="transmembrane region" description="Helical" evidence="8">
    <location>
        <begin position="213"/>
        <end position="236"/>
    </location>
</feature>
<dbReference type="PANTHER" id="PTHR30330">
    <property type="entry name" value="AGSS FAMILY TRANSPORTER, SODIUM-ALANINE"/>
    <property type="match status" value="1"/>
</dbReference>
<comment type="similarity">
    <text evidence="2 8">Belongs to the alanine or glycine:cation symporter (AGCS) (TC 2.A.25) family.</text>
</comment>
<organism evidence="9 10">
    <name type="scientific">Zophobihabitans entericus</name>
    <dbReference type="NCBI Taxonomy" id="1635327"/>
    <lineage>
        <taxon>Bacteria</taxon>
        <taxon>Pseudomonadati</taxon>
        <taxon>Pseudomonadota</taxon>
        <taxon>Gammaproteobacteria</taxon>
        <taxon>Orbales</taxon>
        <taxon>Orbaceae</taxon>
        <taxon>Zophobihabitans</taxon>
    </lineage>
</organism>
<dbReference type="GO" id="GO:0005283">
    <property type="term" value="F:amino acid:sodium symporter activity"/>
    <property type="evidence" value="ECO:0007669"/>
    <property type="project" value="InterPro"/>
</dbReference>
<evidence type="ECO:0000256" key="6">
    <source>
        <dbReference type="ARBA" id="ARBA00022989"/>
    </source>
</evidence>
<dbReference type="Gene3D" id="1.20.1740.10">
    <property type="entry name" value="Amino acid/polyamine transporter I"/>
    <property type="match status" value="1"/>
</dbReference>
<dbReference type="Proteomes" id="UP000501168">
    <property type="component" value="Chromosome"/>
</dbReference>
<evidence type="ECO:0000256" key="3">
    <source>
        <dbReference type="ARBA" id="ARBA00022448"/>
    </source>
</evidence>
<feature type="transmembrane region" description="Helical" evidence="8">
    <location>
        <begin position="333"/>
        <end position="354"/>
    </location>
</feature>
<dbReference type="FunCoup" id="A0A6G9IFF2">
    <property type="interactions" value="155"/>
</dbReference>
<feature type="transmembrane region" description="Helical" evidence="8">
    <location>
        <begin position="389"/>
        <end position="413"/>
    </location>
</feature>
<gene>
    <name evidence="9" type="ORF">IPMB12_11855</name>
</gene>
<feature type="transmembrane region" description="Helical" evidence="8">
    <location>
        <begin position="248"/>
        <end position="267"/>
    </location>
</feature>
<keyword evidence="10" id="KW-1185">Reference proteome</keyword>
<evidence type="ECO:0000256" key="8">
    <source>
        <dbReference type="RuleBase" id="RU363064"/>
    </source>
</evidence>
<dbReference type="NCBIfam" id="TIGR00835">
    <property type="entry name" value="agcS"/>
    <property type="match status" value="1"/>
</dbReference>
<sequence>MNEILQLVNEFFAFIGPITDAIWDFPTNLDWYAAIPVIGQFSFPVILLIGVGIYFTIKTRFIQGQSFGPAIKIMLSKQKSKRGITAAGSFMLGLAMRAGPGNIVGITGAISIGGPGSLFWMWVAAFFGMSSAFMESVLAQLFKEKKGTEYVGGLPFYGRRLLGNKRFVGLFLSCVFIFYALFNIPAQTFNVFSAIGTIAETVIGEPVERQSTLYYSIAVCLVIACAFIIFGGIRRVVAYSDVLVPMKAILFCGMSFIIILINFPLIPYFFKEVVVGAFLPHAIFGGAIGTALAQGVKRGLMSNEAGQGTITMAAAVAENKHPCEQGLVQSFGVFFDTMVICTLTGFIVVMAHVWTGYTAGPEWESIRASKITLYLTSVQTLIPGSIAGIVKIIMCACYGLFAFTTLLGMISFAEISSNFISKKHGFILFIRTMGSLVFVPFGALTILAGLELGNLWYISDLMNIIMVYLNIPLLLIGAPLVYKALAHYRKTKGGKFVSKDFGFETECWKEDQEEHRS</sequence>
<dbReference type="GO" id="GO:0005886">
    <property type="term" value="C:plasma membrane"/>
    <property type="evidence" value="ECO:0007669"/>
    <property type="project" value="UniProtKB-SubCell"/>
</dbReference>
<feature type="transmembrane region" description="Helical" evidence="8">
    <location>
        <begin position="118"/>
        <end position="138"/>
    </location>
</feature>
<evidence type="ECO:0000256" key="1">
    <source>
        <dbReference type="ARBA" id="ARBA00004651"/>
    </source>
</evidence>
<evidence type="ECO:0000256" key="4">
    <source>
        <dbReference type="ARBA" id="ARBA00022475"/>
    </source>
</evidence>
<feature type="transmembrane region" description="Helical" evidence="8">
    <location>
        <begin position="84"/>
        <end position="112"/>
    </location>
</feature>
<dbReference type="AlphaFoldDB" id="A0A6G9IFF2"/>
<dbReference type="PANTHER" id="PTHR30330:SF1">
    <property type="entry name" value="AMINO-ACID CARRIER PROTEIN ALST"/>
    <property type="match status" value="1"/>
</dbReference>
<feature type="transmembrane region" description="Helical" evidence="8">
    <location>
        <begin position="425"/>
        <end position="449"/>
    </location>
</feature>
<keyword evidence="8" id="KW-0769">Symport</keyword>
<feature type="transmembrane region" description="Helical" evidence="8">
    <location>
        <begin position="31"/>
        <end position="57"/>
    </location>
</feature>
<dbReference type="EMBL" id="CP050253">
    <property type="protein sequence ID" value="QIQ22320.1"/>
    <property type="molecule type" value="Genomic_DNA"/>
</dbReference>
<evidence type="ECO:0000313" key="10">
    <source>
        <dbReference type="Proteomes" id="UP000501168"/>
    </source>
</evidence>
<keyword evidence="8" id="KW-0997">Cell inner membrane</keyword>
<dbReference type="InParanoid" id="A0A6G9IFF2"/>
<keyword evidence="6 8" id="KW-1133">Transmembrane helix</keyword>
<feature type="transmembrane region" description="Helical" evidence="8">
    <location>
        <begin position="273"/>
        <end position="293"/>
    </location>
</feature>
<dbReference type="RefSeq" id="WP_166917616.1">
    <property type="nucleotide sequence ID" value="NZ_CP050253.1"/>
</dbReference>
<protein>
    <submittedName>
        <fullName evidence="9">Alanine:cation symporter family protein</fullName>
    </submittedName>
</protein>
<accession>A0A6G9IFF2</accession>
<keyword evidence="5 8" id="KW-0812">Transmembrane</keyword>
<dbReference type="InterPro" id="IPR001463">
    <property type="entry name" value="Na/Ala_symport"/>
</dbReference>
<proteinExistence type="inferred from homology"/>
<dbReference type="PRINTS" id="PR00175">
    <property type="entry name" value="NAALASMPORT"/>
</dbReference>
<feature type="transmembrane region" description="Helical" evidence="8">
    <location>
        <begin position="461"/>
        <end position="482"/>
    </location>
</feature>
<feature type="transmembrane region" description="Helical" evidence="8">
    <location>
        <begin position="167"/>
        <end position="186"/>
    </location>
</feature>
<name>A0A6G9IFF2_9GAMM</name>
<evidence type="ECO:0000256" key="7">
    <source>
        <dbReference type="ARBA" id="ARBA00023136"/>
    </source>
</evidence>
<dbReference type="Pfam" id="PF01235">
    <property type="entry name" value="Na_Ala_symp"/>
    <property type="match status" value="1"/>
</dbReference>
<evidence type="ECO:0000256" key="5">
    <source>
        <dbReference type="ARBA" id="ARBA00022692"/>
    </source>
</evidence>
<dbReference type="KEGG" id="orb:IPMB12_11855"/>
<evidence type="ECO:0000256" key="2">
    <source>
        <dbReference type="ARBA" id="ARBA00009261"/>
    </source>
</evidence>
<keyword evidence="3 8" id="KW-0813">Transport</keyword>
<comment type="subcellular location">
    <subcellularLocation>
        <location evidence="8">Cell inner membrane</location>
        <topology evidence="8">Multi-pass membrane protein</topology>
    </subcellularLocation>
    <subcellularLocation>
        <location evidence="1">Cell membrane</location>
        <topology evidence="1">Multi-pass membrane protein</topology>
    </subcellularLocation>
</comment>
<keyword evidence="4" id="KW-1003">Cell membrane</keyword>
<keyword evidence="7 8" id="KW-0472">Membrane</keyword>